<proteinExistence type="predicted"/>
<dbReference type="EMBL" id="PDDX01000001">
    <property type="protein sequence ID" value="PHI29700.1"/>
    <property type="molecule type" value="Genomic_DNA"/>
</dbReference>
<evidence type="ECO:0000313" key="3">
    <source>
        <dbReference type="Proteomes" id="UP000224974"/>
    </source>
</evidence>
<evidence type="ECO:0000313" key="1">
    <source>
        <dbReference type="EMBL" id="PHI29700.1"/>
    </source>
</evidence>
<protein>
    <submittedName>
        <fullName evidence="1">DUF2612 domain-containing protein</fullName>
    </submittedName>
    <submittedName>
        <fullName evidence="2">Protein of uncharacterized function (DUF2612)</fullName>
    </submittedName>
</protein>
<dbReference type="STRING" id="1111728.GCA_000427805_00604"/>
<dbReference type="Pfam" id="PF11041">
    <property type="entry name" value="Phage_Wedge1"/>
    <property type="match status" value="1"/>
</dbReference>
<name>A0A2C6C006_9GAMM</name>
<evidence type="ECO:0000313" key="2">
    <source>
        <dbReference type="EMBL" id="VFS48084.1"/>
    </source>
</evidence>
<dbReference type="Proteomes" id="UP000224974">
    <property type="component" value="Unassembled WGS sequence"/>
</dbReference>
<keyword evidence="3" id="KW-1185">Reference proteome</keyword>
<accession>A0A2C6C006</accession>
<evidence type="ECO:0000313" key="4">
    <source>
        <dbReference type="Proteomes" id="UP000373449"/>
    </source>
</evidence>
<dbReference type="RefSeq" id="WP_029093204.1">
    <property type="nucleotide sequence ID" value="NZ_CAADJA010000002.1"/>
</dbReference>
<sequence>MTIPYKKTALSRLVGQFDDKPRVKALVESMVTPLEDLSADFEQLKNSRWIDTASGAQLDGCGHIVGVARISREDEEYRTAIKARILSNTSKATPRDLIEGVRFLTKPDEIQYLESYPACAILFTDGEQVPEGSQTILQDIAPAAIENVPLMVSYGRAKPFRTGRLANPMSMGVKPDNGAEGGLQANDTQLIISNTNPVGTARLSGMAPVKNPLTANGGRISVGSGILAVSTSYEVFDNGYHLPGVFQ</sequence>
<organism evidence="1 3">
    <name type="scientific">Budvicia aquatica</name>
    <dbReference type="NCBI Taxonomy" id="82979"/>
    <lineage>
        <taxon>Bacteria</taxon>
        <taxon>Pseudomonadati</taxon>
        <taxon>Pseudomonadota</taxon>
        <taxon>Gammaproteobacteria</taxon>
        <taxon>Enterobacterales</taxon>
        <taxon>Budviciaceae</taxon>
        <taxon>Budvicia</taxon>
    </lineage>
</organism>
<dbReference type="AlphaFoldDB" id="A0A2C6C006"/>
<reference evidence="3" key="1">
    <citation type="submission" date="2017-09" db="EMBL/GenBank/DDBJ databases">
        <title>FDA dAtabase for Regulatory Grade micrObial Sequences (FDA-ARGOS): Supporting development and validation of Infectious Disease Dx tests.</title>
        <authorList>
            <person name="Minogue T."/>
            <person name="Wolcott M."/>
            <person name="Wasieloski L."/>
            <person name="Aguilar W."/>
            <person name="Moore D."/>
            <person name="Tallon L."/>
            <person name="Sadzewicz L."/>
            <person name="Ott S."/>
            <person name="Zhao X."/>
            <person name="Nagaraj S."/>
            <person name="Vavikolanu K."/>
            <person name="Aluvathingal J."/>
            <person name="Nadendla S."/>
            <person name="Sichtig H."/>
        </authorList>
    </citation>
    <scope>NUCLEOTIDE SEQUENCE [LARGE SCALE GENOMIC DNA]</scope>
    <source>
        <strain evidence="3">FDAARGOS_387</strain>
    </source>
</reference>
<dbReference type="Proteomes" id="UP000373449">
    <property type="component" value="Unassembled WGS sequence"/>
</dbReference>
<reference evidence="2 4" key="3">
    <citation type="submission" date="2019-03" db="EMBL/GenBank/DDBJ databases">
        <authorList>
            <consortium name="Pathogen Informatics"/>
        </authorList>
    </citation>
    <scope>NUCLEOTIDE SEQUENCE [LARGE SCALE GENOMIC DNA]</scope>
    <source>
        <strain evidence="2 4">NCTC12282</strain>
    </source>
</reference>
<reference evidence="1" key="2">
    <citation type="submission" date="2017-09" db="EMBL/GenBank/DDBJ databases">
        <title>FDA dAtabase for Regulatory Grade micrObial Sequences (FDA-ARGOS): Supporting development and validation of Infectious Disease Dx tests.</title>
        <authorList>
            <person name="Minogue T."/>
            <person name="Wolcott M."/>
            <person name="Wasieloski L."/>
            <person name="Aguilar W."/>
            <person name="Moore D."/>
            <person name="Tallon L.J."/>
            <person name="Sadzewicz L."/>
            <person name="Ott S."/>
            <person name="Zhao X."/>
            <person name="Nagaraj S."/>
            <person name="Vavikolanu K."/>
            <person name="Aluvathingal J."/>
            <person name="Nadendla S."/>
            <person name="Sichtig H."/>
        </authorList>
    </citation>
    <scope>NUCLEOTIDE SEQUENCE</scope>
    <source>
        <strain evidence="1">FDAARGOS_387</strain>
    </source>
</reference>
<gene>
    <name evidence="1" type="ORF">CRN84_10315</name>
    <name evidence="2" type="ORF">NCTC12282_02997</name>
</gene>
<dbReference type="OrthoDB" id="5465402at2"/>
<dbReference type="EMBL" id="CAADJA010000002">
    <property type="protein sequence ID" value="VFS48084.1"/>
    <property type="molecule type" value="Genomic_DNA"/>
</dbReference>
<dbReference type="InterPro" id="IPR021283">
    <property type="entry name" value="Phage_Wedge1"/>
</dbReference>